<comment type="caution">
    <text evidence="7">The sequence shown here is derived from an EMBL/GenBank/DDBJ whole genome shotgun (WGS) entry which is preliminary data.</text>
</comment>
<dbReference type="InterPro" id="IPR004367">
    <property type="entry name" value="Cyclin_C-dom"/>
</dbReference>
<name>A0A151Z9B0_TIELA</name>
<dbReference type="SUPFAM" id="SSF47954">
    <property type="entry name" value="Cyclin-like"/>
    <property type="match status" value="2"/>
</dbReference>
<evidence type="ECO:0000259" key="6">
    <source>
        <dbReference type="SMART" id="SM01332"/>
    </source>
</evidence>
<keyword evidence="8" id="KW-1185">Reference proteome</keyword>
<dbReference type="GO" id="GO:0044772">
    <property type="term" value="P:mitotic cell cycle phase transition"/>
    <property type="evidence" value="ECO:0007669"/>
    <property type="project" value="InterPro"/>
</dbReference>
<dbReference type="FunFam" id="1.10.472.10:FF:000001">
    <property type="entry name" value="G2/mitotic-specific cyclin"/>
    <property type="match status" value="1"/>
</dbReference>
<keyword evidence="3" id="KW-0131">Cell cycle</keyword>
<evidence type="ECO:0000256" key="4">
    <source>
        <dbReference type="RuleBase" id="RU000383"/>
    </source>
</evidence>
<dbReference type="Pfam" id="PF02984">
    <property type="entry name" value="Cyclin_C"/>
    <property type="match status" value="1"/>
</dbReference>
<dbReference type="InterPro" id="IPR048258">
    <property type="entry name" value="Cyclins_cyclin-box"/>
</dbReference>
<dbReference type="PROSITE" id="PS00292">
    <property type="entry name" value="CYCLINS"/>
    <property type="match status" value="1"/>
</dbReference>
<reference evidence="7 8" key="1">
    <citation type="submission" date="2015-12" db="EMBL/GenBank/DDBJ databases">
        <title>Dictyostelia acquired genes for synthesis and detection of signals that induce cell-type specialization by lateral gene transfer from prokaryotes.</title>
        <authorList>
            <person name="Gloeckner G."/>
            <person name="Schaap P."/>
        </authorList>
    </citation>
    <scope>NUCLEOTIDE SEQUENCE [LARGE SCALE GENOMIC DNA]</scope>
    <source>
        <strain evidence="7 8">TK</strain>
    </source>
</reference>
<accession>A0A151Z9B0</accession>
<feature type="domain" description="Cyclin-like" evidence="5">
    <location>
        <begin position="30"/>
        <end position="114"/>
    </location>
</feature>
<feature type="domain" description="Cyclin C-terminal" evidence="6">
    <location>
        <begin position="123"/>
        <end position="234"/>
    </location>
</feature>
<gene>
    <name evidence="7" type="ORF">DLAC_09077</name>
</gene>
<dbReference type="GO" id="GO:0051301">
    <property type="term" value="P:cell division"/>
    <property type="evidence" value="ECO:0007669"/>
    <property type="project" value="UniProtKB-KW"/>
</dbReference>
<dbReference type="Gene3D" id="1.10.472.10">
    <property type="entry name" value="Cyclin-like"/>
    <property type="match status" value="2"/>
</dbReference>
<dbReference type="EMBL" id="LODT01000037">
    <property type="protein sequence ID" value="KYQ90454.1"/>
    <property type="molecule type" value="Genomic_DNA"/>
</dbReference>
<organism evidence="7 8">
    <name type="scientific">Tieghemostelium lacteum</name>
    <name type="common">Slime mold</name>
    <name type="synonym">Dictyostelium lacteum</name>
    <dbReference type="NCBI Taxonomy" id="361077"/>
    <lineage>
        <taxon>Eukaryota</taxon>
        <taxon>Amoebozoa</taxon>
        <taxon>Evosea</taxon>
        <taxon>Eumycetozoa</taxon>
        <taxon>Dictyostelia</taxon>
        <taxon>Dictyosteliales</taxon>
        <taxon>Raperosteliaceae</taxon>
        <taxon>Tieghemostelium</taxon>
    </lineage>
</organism>
<dbReference type="InterPro" id="IPR039361">
    <property type="entry name" value="Cyclin"/>
</dbReference>
<dbReference type="InParanoid" id="A0A151Z9B0"/>
<dbReference type="AlphaFoldDB" id="A0A151Z9B0"/>
<dbReference type="GO" id="GO:0016538">
    <property type="term" value="F:cyclin-dependent protein serine/threonine kinase regulator activity"/>
    <property type="evidence" value="ECO:0007669"/>
    <property type="project" value="InterPro"/>
</dbReference>
<dbReference type="Pfam" id="PF00134">
    <property type="entry name" value="Cyclin_N"/>
    <property type="match status" value="1"/>
</dbReference>
<dbReference type="PIRSF" id="PIRSF001771">
    <property type="entry name" value="Cyclin_A_B_D_E"/>
    <property type="match status" value="1"/>
</dbReference>
<dbReference type="OrthoDB" id="5590282at2759"/>
<evidence type="ECO:0000256" key="2">
    <source>
        <dbReference type="ARBA" id="ARBA00023127"/>
    </source>
</evidence>
<dbReference type="InterPro" id="IPR046965">
    <property type="entry name" value="Cyclin_A/B-like"/>
</dbReference>
<keyword evidence="1" id="KW-0132">Cell division</keyword>
<keyword evidence="2 4" id="KW-0195">Cyclin</keyword>
<evidence type="ECO:0000256" key="3">
    <source>
        <dbReference type="ARBA" id="ARBA00023306"/>
    </source>
</evidence>
<evidence type="ECO:0000313" key="7">
    <source>
        <dbReference type="EMBL" id="KYQ90454.1"/>
    </source>
</evidence>
<sequence length="240" mass="28075">MRKSQKKTQPLDYMSQQGEIKPSMRSVLVDWIVELGMELRVKNETLFLTINYLDRYLSQTQVTKEQFQLIGASTFLIACKYEEYRAPNPYQIQVLAGNYFTVKQLFEVESHILKVLGFNLTTPTTKFFLTRYLRAVSRDGTVCALAHFYGELSLMDYDLMNQYPSIVAAACVYLALKTVNRPWTSTLTYYTRVFVDDPYFQQTVKILWELHRSNNNLFTIKQKYAQLIHLIPPLQVLTFN</sequence>
<dbReference type="InterPro" id="IPR013763">
    <property type="entry name" value="Cyclin-like_dom"/>
</dbReference>
<dbReference type="InterPro" id="IPR036915">
    <property type="entry name" value="Cyclin-like_sf"/>
</dbReference>
<dbReference type="OMA" id="CAMIAIR"/>
<comment type="similarity">
    <text evidence="4">Belongs to the cyclin family.</text>
</comment>
<proteinExistence type="inferred from homology"/>
<evidence type="ECO:0000313" key="8">
    <source>
        <dbReference type="Proteomes" id="UP000076078"/>
    </source>
</evidence>
<feature type="domain" description="Cyclin-like" evidence="5">
    <location>
        <begin position="127"/>
        <end position="209"/>
    </location>
</feature>
<evidence type="ECO:0000259" key="5">
    <source>
        <dbReference type="SMART" id="SM00385"/>
    </source>
</evidence>
<dbReference type="PANTHER" id="PTHR10177">
    <property type="entry name" value="CYCLINS"/>
    <property type="match status" value="1"/>
</dbReference>
<dbReference type="SMART" id="SM00385">
    <property type="entry name" value="CYCLIN"/>
    <property type="match status" value="2"/>
</dbReference>
<dbReference type="SMART" id="SM01332">
    <property type="entry name" value="Cyclin_C"/>
    <property type="match status" value="1"/>
</dbReference>
<dbReference type="STRING" id="361077.A0A151Z9B0"/>
<evidence type="ECO:0000256" key="1">
    <source>
        <dbReference type="ARBA" id="ARBA00022618"/>
    </source>
</evidence>
<dbReference type="InterPro" id="IPR006671">
    <property type="entry name" value="Cyclin_N"/>
</dbReference>
<protein>
    <submittedName>
        <fullName evidence="7">Cyclin</fullName>
    </submittedName>
</protein>
<dbReference type="Proteomes" id="UP000076078">
    <property type="component" value="Unassembled WGS sequence"/>
</dbReference>